<dbReference type="SUPFAM" id="SSF53613">
    <property type="entry name" value="Ribokinase-like"/>
    <property type="match status" value="1"/>
</dbReference>
<sequence>MNGADFELVGIGNALMDVFTALQGNTTDLPLNDAPSTSGRHIGPDQLTELVRQLPNPILCAGGGAANTVKLAAQLGIRTAFIGSVGQDEWGEHFKWELESTGAAPLLVYTNRPTGGCVILKKSGEVPKIVASPSAALELGPEHIQENIVRQARLIMLDGYILGRTALVDHILQLAERYGTFIAIDAGSEQMVQAHAERLEAYCRTKPLILFLNEAEARAFCSYLDPRLNLLSDADLDEEERYRPLQNLTRQDIFPIIAVKLGEKGGRVYAKGETYIAPTQAIVPFDTTGAGDAFAAGFIAAWLRDRSLADCAELGNQLAREIIRIPGTRIETKQLARYRRSLALPL</sequence>
<reference evidence="5" key="1">
    <citation type="journal article" date="2020" name="mSystems">
        <title>Genome- and Community-Level Interaction Insights into Carbon Utilization and Element Cycling Functions of Hydrothermarchaeota in Hydrothermal Sediment.</title>
        <authorList>
            <person name="Zhou Z."/>
            <person name="Liu Y."/>
            <person name="Xu W."/>
            <person name="Pan J."/>
            <person name="Luo Z.H."/>
            <person name="Li M."/>
        </authorList>
    </citation>
    <scope>NUCLEOTIDE SEQUENCE [LARGE SCALE GENOMIC DNA]</scope>
    <source>
        <strain evidence="5">SpSt-503</strain>
    </source>
</reference>
<accession>A0A7C3I7N8</accession>
<dbReference type="PANTHER" id="PTHR43320:SF3">
    <property type="entry name" value="CARBOHYDRATE KINASE PFKB DOMAIN-CONTAINING PROTEIN"/>
    <property type="match status" value="1"/>
</dbReference>
<evidence type="ECO:0000256" key="3">
    <source>
        <dbReference type="ARBA" id="ARBA00022777"/>
    </source>
</evidence>
<protein>
    <submittedName>
        <fullName evidence="5">Adenosine kinase</fullName>
    </submittedName>
</protein>
<evidence type="ECO:0000259" key="4">
    <source>
        <dbReference type="Pfam" id="PF00294"/>
    </source>
</evidence>
<comment type="similarity">
    <text evidence="1">Belongs to the carbohydrate kinase PfkB family.</text>
</comment>
<evidence type="ECO:0000256" key="2">
    <source>
        <dbReference type="ARBA" id="ARBA00022679"/>
    </source>
</evidence>
<keyword evidence="3 5" id="KW-0418">Kinase</keyword>
<dbReference type="InterPro" id="IPR002173">
    <property type="entry name" value="Carboh/pur_kinase_PfkB_CS"/>
</dbReference>
<dbReference type="InterPro" id="IPR029056">
    <property type="entry name" value="Ribokinase-like"/>
</dbReference>
<dbReference type="Pfam" id="PF00294">
    <property type="entry name" value="PfkB"/>
    <property type="match status" value="1"/>
</dbReference>
<proteinExistence type="inferred from homology"/>
<evidence type="ECO:0000313" key="5">
    <source>
        <dbReference type="EMBL" id="HFH29882.1"/>
    </source>
</evidence>
<dbReference type="InterPro" id="IPR052700">
    <property type="entry name" value="Carb_kinase_PfkB-like"/>
</dbReference>
<keyword evidence="2" id="KW-0808">Transferase</keyword>
<comment type="caution">
    <text evidence="5">The sequence shown here is derived from an EMBL/GenBank/DDBJ whole genome shotgun (WGS) entry which is preliminary data.</text>
</comment>
<evidence type="ECO:0000256" key="1">
    <source>
        <dbReference type="ARBA" id="ARBA00010688"/>
    </source>
</evidence>
<feature type="domain" description="Carbohydrate kinase PfkB" evidence="4">
    <location>
        <begin position="60"/>
        <end position="330"/>
    </location>
</feature>
<dbReference type="InterPro" id="IPR011611">
    <property type="entry name" value="PfkB_dom"/>
</dbReference>
<dbReference type="PROSITE" id="PS00584">
    <property type="entry name" value="PFKB_KINASES_2"/>
    <property type="match status" value="1"/>
</dbReference>
<name>A0A7C3I7N8_9SPIR</name>
<organism evidence="5">
    <name type="scientific">Gracilinema caldarium</name>
    <dbReference type="NCBI Taxonomy" id="215591"/>
    <lineage>
        <taxon>Bacteria</taxon>
        <taxon>Pseudomonadati</taxon>
        <taxon>Spirochaetota</taxon>
        <taxon>Spirochaetia</taxon>
        <taxon>Spirochaetales</taxon>
        <taxon>Breznakiellaceae</taxon>
        <taxon>Gracilinema</taxon>
    </lineage>
</organism>
<dbReference type="GO" id="GO:0016301">
    <property type="term" value="F:kinase activity"/>
    <property type="evidence" value="ECO:0007669"/>
    <property type="project" value="UniProtKB-KW"/>
</dbReference>
<dbReference type="Gene3D" id="3.40.1190.20">
    <property type="match status" value="1"/>
</dbReference>
<gene>
    <name evidence="5" type="ORF">ENS59_10290</name>
</gene>
<dbReference type="AlphaFoldDB" id="A0A7C3I7N8"/>
<dbReference type="PANTHER" id="PTHR43320">
    <property type="entry name" value="SUGAR KINASE"/>
    <property type="match status" value="1"/>
</dbReference>
<dbReference type="CDD" id="cd01168">
    <property type="entry name" value="adenosine_kinase"/>
    <property type="match status" value="1"/>
</dbReference>
<dbReference type="EMBL" id="DSVL01000314">
    <property type="protein sequence ID" value="HFH29882.1"/>
    <property type="molecule type" value="Genomic_DNA"/>
</dbReference>